<evidence type="ECO:0000256" key="6">
    <source>
        <dbReference type="SAM" id="MobiDB-lite"/>
    </source>
</evidence>
<gene>
    <name evidence="10" type="ORF">PHYSODRAFT_540638</name>
</gene>
<evidence type="ECO:0000256" key="2">
    <source>
        <dbReference type="ARBA" id="ARBA00010596"/>
    </source>
</evidence>
<feature type="transmembrane region" description="Helical" evidence="7">
    <location>
        <begin position="352"/>
        <end position="371"/>
    </location>
</feature>
<evidence type="ECO:0000259" key="9">
    <source>
        <dbReference type="Pfam" id="PF24906"/>
    </source>
</evidence>
<feature type="domain" description="WRKY19-like zinc finger" evidence="9">
    <location>
        <begin position="56"/>
        <end position="79"/>
    </location>
</feature>
<comment type="similarity">
    <text evidence="2">Belongs to the YIP1 family.</text>
</comment>
<dbReference type="PANTHER" id="PTHR31827">
    <property type="entry name" value="EMB|CAB89363.1"/>
    <property type="match status" value="1"/>
</dbReference>
<name>G4YU38_PHYSP</name>
<feature type="transmembrane region" description="Helical" evidence="7">
    <location>
        <begin position="443"/>
        <end position="460"/>
    </location>
</feature>
<keyword evidence="11" id="KW-1185">Reference proteome</keyword>
<feature type="domain" description="WRKY19-like zinc finger" evidence="9">
    <location>
        <begin position="33"/>
        <end position="55"/>
    </location>
</feature>
<dbReference type="InParanoid" id="G4YU38"/>
<evidence type="ECO:0008006" key="12">
    <source>
        <dbReference type="Google" id="ProtNLM"/>
    </source>
</evidence>
<dbReference type="RefSeq" id="XP_009518404.1">
    <property type="nucleotide sequence ID" value="XM_009520109.1"/>
</dbReference>
<dbReference type="EMBL" id="JH159152">
    <property type="protein sequence ID" value="EGZ23116.1"/>
    <property type="molecule type" value="Genomic_DNA"/>
</dbReference>
<feature type="compositionally biased region" description="Low complexity" evidence="6">
    <location>
        <begin position="262"/>
        <end position="276"/>
    </location>
</feature>
<dbReference type="Pfam" id="PF04893">
    <property type="entry name" value="Yip1"/>
    <property type="match status" value="1"/>
</dbReference>
<feature type="region of interest" description="Disordered" evidence="6">
    <location>
        <begin position="231"/>
        <end position="285"/>
    </location>
</feature>
<evidence type="ECO:0000256" key="3">
    <source>
        <dbReference type="ARBA" id="ARBA00022692"/>
    </source>
</evidence>
<dbReference type="GeneID" id="20662419"/>
<evidence type="ECO:0000313" key="11">
    <source>
        <dbReference type="Proteomes" id="UP000002640"/>
    </source>
</evidence>
<organism evidence="10 11">
    <name type="scientific">Phytophthora sojae (strain P6497)</name>
    <name type="common">Soybean stem and root rot agent</name>
    <name type="synonym">Phytophthora megasperma f. sp. glycines</name>
    <dbReference type="NCBI Taxonomy" id="1094619"/>
    <lineage>
        <taxon>Eukaryota</taxon>
        <taxon>Sar</taxon>
        <taxon>Stramenopiles</taxon>
        <taxon>Oomycota</taxon>
        <taxon>Peronosporomycetes</taxon>
        <taxon>Peronosporales</taxon>
        <taxon>Peronosporaceae</taxon>
        <taxon>Phytophthora</taxon>
    </lineage>
</organism>
<reference evidence="10 11" key="1">
    <citation type="journal article" date="2006" name="Science">
        <title>Phytophthora genome sequences uncover evolutionary origins and mechanisms of pathogenesis.</title>
        <authorList>
            <person name="Tyler B.M."/>
            <person name="Tripathy S."/>
            <person name="Zhang X."/>
            <person name="Dehal P."/>
            <person name="Jiang R.H."/>
            <person name="Aerts A."/>
            <person name="Arredondo F.D."/>
            <person name="Baxter L."/>
            <person name="Bensasson D."/>
            <person name="Beynon J.L."/>
            <person name="Chapman J."/>
            <person name="Damasceno C.M."/>
            <person name="Dorrance A.E."/>
            <person name="Dou D."/>
            <person name="Dickerman A.W."/>
            <person name="Dubchak I.L."/>
            <person name="Garbelotto M."/>
            <person name="Gijzen M."/>
            <person name="Gordon S.G."/>
            <person name="Govers F."/>
            <person name="Grunwald N.J."/>
            <person name="Huang W."/>
            <person name="Ivors K.L."/>
            <person name="Jones R.W."/>
            <person name="Kamoun S."/>
            <person name="Krampis K."/>
            <person name="Lamour K.H."/>
            <person name="Lee M.K."/>
            <person name="McDonald W.H."/>
            <person name="Medina M."/>
            <person name="Meijer H.J."/>
            <person name="Nordberg E.K."/>
            <person name="Maclean D.J."/>
            <person name="Ospina-Giraldo M.D."/>
            <person name="Morris P.F."/>
            <person name="Phuntumart V."/>
            <person name="Putnam N.H."/>
            <person name="Rash S."/>
            <person name="Rose J.K."/>
            <person name="Sakihama Y."/>
            <person name="Salamov A.A."/>
            <person name="Savidor A."/>
            <person name="Scheuring C.F."/>
            <person name="Smith B.M."/>
            <person name="Sobral B.W."/>
            <person name="Terry A."/>
            <person name="Torto-Alalibo T.A."/>
            <person name="Win J."/>
            <person name="Xu Z."/>
            <person name="Zhang H."/>
            <person name="Grigoriev I.V."/>
            <person name="Rokhsar D.S."/>
            <person name="Boore J.L."/>
        </authorList>
    </citation>
    <scope>NUCLEOTIDE SEQUENCE [LARGE SCALE GENOMIC DNA]</scope>
    <source>
        <strain evidence="10 11">P6497</strain>
    </source>
</reference>
<keyword evidence="5 7" id="KW-0472">Membrane</keyword>
<evidence type="ECO:0000256" key="4">
    <source>
        <dbReference type="ARBA" id="ARBA00022989"/>
    </source>
</evidence>
<dbReference type="PANTHER" id="PTHR31827:SF1">
    <property type="entry name" value="EMB|CAB89363.1"/>
    <property type="match status" value="1"/>
</dbReference>
<feature type="domain" description="WRKY19-like zinc finger" evidence="9">
    <location>
        <begin position="128"/>
        <end position="151"/>
    </location>
</feature>
<accession>G4YU38</accession>
<comment type="subcellular location">
    <subcellularLocation>
        <location evidence="1">Membrane</location>
        <topology evidence="1">Multi-pass membrane protein</topology>
    </subcellularLocation>
</comment>
<feature type="transmembrane region" description="Helical" evidence="7">
    <location>
        <begin position="383"/>
        <end position="403"/>
    </location>
</feature>
<feature type="domain" description="WRKY19-like zinc finger" evidence="9">
    <location>
        <begin position="104"/>
        <end position="127"/>
    </location>
</feature>
<evidence type="ECO:0000256" key="1">
    <source>
        <dbReference type="ARBA" id="ARBA00004141"/>
    </source>
</evidence>
<sequence length="461" mass="49490">MASLNHLLCATDSEDLAPARSQVPSDYDKPNLRRCSVDGCQKTAKRGGRCIAHGGGNKCAVDGCTTSVVSRGLCVAHGGGKRCQTPSCTKSAQSGGFCWVHGGGKKCGYEGCPKRAQSGGACIAHGGGKRCRMDGCSKVVQYDGLCVGHGGYRRCVFENCDRRAMANDYCQQHGGSSVCVLEHCYKRAVRGGMCSEHKAEASLQAVTASRLPTPATMNMNMDPNAMSPWFTAPEGEYPPMNAQAPHPNSSVGGSGFHVPAPGSSSGLSGTVGSSSGYYDDEDDEDEFANEPPLLEELGINFEHIWAKTVSVLLPTKQINEHILDDADLAGPLVFCFLFGMCLLLAAKVHFGYIYGFGVLSCLFMYLLMNLLSPERTIDIYRVCSVLGYCLLPIIGLAAINIVISVKDLGIAGFLLASVCTLWSTHTASRFFEKALYMTEQKYLVMYPTMLVYACFVLIAVF</sequence>
<dbReference type="Pfam" id="PF24906">
    <property type="entry name" value="Zf_WRKY19"/>
    <property type="match status" value="5"/>
</dbReference>
<feature type="domain" description="Yip1" evidence="8">
    <location>
        <begin position="314"/>
        <end position="460"/>
    </location>
</feature>
<dbReference type="KEGG" id="psoj:PHYSODRAFT_540638"/>
<dbReference type="InterPro" id="IPR056866">
    <property type="entry name" value="Znf_WRKY19"/>
</dbReference>
<evidence type="ECO:0000256" key="5">
    <source>
        <dbReference type="ARBA" id="ARBA00023136"/>
    </source>
</evidence>
<keyword evidence="3 7" id="KW-0812">Transmembrane</keyword>
<protein>
    <recommendedName>
        <fullName evidence="12">Protein YIPF</fullName>
    </recommendedName>
</protein>
<feature type="transmembrane region" description="Helical" evidence="7">
    <location>
        <begin position="409"/>
        <end position="431"/>
    </location>
</feature>
<dbReference type="GO" id="GO:0016020">
    <property type="term" value="C:membrane"/>
    <property type="evidence" value="ECO:0007669"/>
    <property type="project" value="UniProtKB-SubCell"/>
</dbReference>
<evidence type="ECO:0000313" key="10">
    <source>
        <dbReference type="EMBL" id="EGZ23116.1"/>
    </source>
</evidence>
<keyword evidence="4 7" id="KW-1133">Transmembrane helix</keyword>
<dbReference type="InterPro" id="IPR006977">
    <property type="entry name" value="Yip1_dom"/>
</dbReference>
<evidence type="ECO:0000256" key="7">
    <source>
        <dbReference type="SAM" id="Phobius"/>
    </source>
</evidence>
<dbReference type="OMA" id="SMANDYC"/>
<dbReference type="STRING" id="1094619.G4YU38"/>
<proteinExistence type="inferred from homology"/>
<evidence type="ECO:0000259" key="8">
    <source>
        <dbReference type="Pfam" id="PF04893"/>
    </source>
</evidence>
<feature type="domain" description="WRKY19-like zinc finger" evidence="9">
    <location>
        <begin position="80"/>
        <end position="103"/>
    </location>
</feature>
<dbReference type="Proteomes" id="UP000002640">
    <property type="component" value="Unassembled WGS sequence"/>
</dbReference>
<dbReference type="AlphaFoldDB" id="G4YU38"/>